<dbReference type="InterPro" id="IPR006599">
    <property type="entry name" value="CARP_motif"/>
</dbReference>
<dbReference type="WBParaSite" id="TASK_0000877201-mRNA-1">
    <property type="protein sequence ID" value="TASK_0000877201-mRNA-1"/>
    <property type="gene ID" value="TASK_0000877201"/>
</dbReference>
<name>A0A0R3WDD3_TAEAS</name>
<dbReference type="InterPro" id="IPR012945">
    <property type="entry name" value="Tubulin-bd_cofactor_C_dom"/>
</dbReference>
<dbReference type="Gene3D" id="2.160.20.70">
    <property type="match status" value="1"/>
</dbReference>
<sequence>MSLRDQSLCLTDLVDCEVRVTSACGNLVASRLTDCTVYTLQPVATSVMLQDCVNCHFVLACRQLRVHRTRGTRFDVFVASAPIIEDSTDLSVGPWNGGRSTREVLGAVNHWKEVQDFSCPTLITAKASESPNWSPLPEKEWIKEGQLKADS</sequence>
<proteinExistence type="inferred from homology"/>
<dbReference type="GO" id="GO:0005737">
    <property type="term" value="C:cytoplasm"/>
    <property type="evidence" value="ECO:0007669"/>
    <property type="project" value="TreeGrafter"/>
</dbReference>
<keyword evidence="5" id="KW-1185">Reference proteome</keyword>
<dbReference type="Pfam" id="PF07986">
    <property type="entry name" value="TBCC"/>
    <property type="match status" value="1"/>
</dbReference>
<dbReference type="GO" id="GO:0007021">
    <property type="term" value="P:tubulin complex assembly"/>
    <property type="evidence" value="ECO:0007669"/>
    <property type="project" value="TreeGrafter"/>
</dbReference>
<accession>A0A0R3WDD3</accession>
<dbReference type="SMART" id="SM00673">
    <property type="entry name" value="CARP"/>
    <property type="match status" value="2"/>
</dbReference>
<evidence type="ECO:0000313" key="5">
    <source>
        <dbReference type="Proteomes" id="UP000282613"/>
    </source>
</evidence>
<evidence type="ECO:0000259" key="3">
    <source>
        <dbReference type="PROSITE" id="PS51329"/>
    </source>
</evidence>
<dbReference type="AlphaFoldDB" id="A0A0R3WDD3"/>
<evidence type="ECO:0000256" key="2">
    <source>
        <dbReference type="ARBA" id="ARBA00023186"/>
    </source>
</evidence>
<dbReference type="STRING" id="60517.A0A0R3WDD3"/>
<dbReference type="EMBL" id="UYRS01018887">
    <property type="protein sequence ID" value="VDK41002.1"/>
    <property type="molecule type" value="Genomic_DNA"/>
</dbReference>
<gene>
    <name evidence="4" type="ORF">TASK_LOCUS8773</name>
</gene>
<evidence type="ECO:0000313" key="6">
    <source>
        <dbReference type="WBParaSite" id="TASK_0000877201-mRNA-1"/>
    </source>
</evidence>
<dbReference type="OrthoDB" id="194775at2759"/>
<dbReference type="Proteomes" id="UP000282613">
    <property type="component" value="Unassembled WGS sequence"/>
</dbReference>
<reference evidence="6" key="1">
    <citation type="submission" date="2017-02" db="UniProtKB">
        <authorList>
            <consortium name="WormBaseParasite"/>
        </authorList>
    </citation>
    <scope>IDENTIFICATION</scope>
</reference>
<dbReference type="PANTHER" id="PTHR15139">
    <property type="entry name" value="TUBULIN FOLDING COFACTOR C"/>
    <property type="match status" value="1"/>
</dbReference>
<dbReference type="PANTHER" id="PTHR15139:SF0">
    <property type="entry name" value="TUBULIN-SPECIFIC CHAPERONE C"/>
    <property type="match status" value="1"/>
</dbReference>
<feature type="domain" description="C-CAP/cofactor C-like" evidence="3">
    <location>
        <begin position="1"/>
        <end position="119"/>
    </location>
</feature>
<dbReference type="InterPro" id="IPR017901">
    <property type="entry name" value="C-CAP_CF_C-like"/>
</dbReference>
<organism evidence="6">
    <name type="scientific">Taenia asiatica</name>
    <name type="common">Asian tapeworm</name>
    <dbReference type="NCBI Taxonomy" id="60517"/>
    <lineage>
        <taxon>Eukaryota</taxon>
        <taxon>Metazoa</taxon>
        <taxon>Spiralia</taxon>
        <taxon>Lophotrochozoa</taxon>
        <taxon>Platyhelminthes</taxon>
        <taxon>Cestoda</taxon>
        <taxon>Eucestoda</taxon>
        <taxon>Cyclophyllidea</taxon>
        <taxon>Taeniidae</taxon>
        <taxon>Taenia</taxon>
    </lineage>
</organism>
<comment type="similarity">
    <text evidence="1">Belongs to the TBCC family.</text>
</comment>
<protein>
    <submittedName>
        <fullName evidence="6">C-CAP/cofactor C-like domain-containing protein</fullName>
    </submittedName>
</protein>
<evidence type="ECO:0000256" key="1">
    <source>
        <dbReference type="ARBA" id="ARBA00008848"/>
    </source>
</evidence>
<reference evidence="4 5" key="2">
    <citation type="submission" date="2018-11" db="EMBL/GenBank/DDBJ databases">
        <authorList>
            <consortium name="Pathogen Informatics"/>
        </authorList>
    </citation>
    <scope>NUCLEOTIDE SEQUENCE [LARGE SCALE GENOMIC DNA]</scope>
</reference>
<evidence type="ECO:0000313" key="4">
    <source>
        <dbReference type="EMBL" id="VDK41002.1"/>
    </source>
</evidence>
<dbReference type="GO" id="GO:0007023">
    <property type="term" value="P:post-chaperonin tubulin folding pathway"/>
    <property type="evidence" value="ECO:0007669"/>
    <property type="project" value="InterPro"/>
</dbReference>
<dbReference type="PROSITE" id="PS51329">
    <property type="entry name" value="C_CAP_COFACTOR_C"/>
    <property type="match status" value="1"/>
</dbReference>
<keyword evidence="2" id="KW-0143">Chaperone</keyword>
<dbReference type="InterPro" id="IPR016098">
    <property type="entry name" value="CAP/MinC_C"/>
</dbReference>
<dbReference type="InterPro" id="IPR027684">
    <property type="entry name" value="TBCC"/>
</dbReference>